<name>A0A0B5F074_STRA4</name>
<proteinExistence type="predicted"/>
<dbReference type="KEGG" id="sals:SLNWT_7103"/>
<evidence type="ECO:0000256" key="1">
    <source>
        <dbReference type="SAM" id="MobiDB-lite"/>
    </source>
</evidence>
<evidence type="ECO:0000313" key="3">
    <source>
        <dbReference type="Proteomes" id="UP000031523"/>
    </source>
</evidence>
<protein>
    <submittedName>
        <fullName evidence="2">Uncharacterized protein</fullName>
    </submittedName>
</protein>
<dbReference type="AlphaFoldDB" id="A0A0B5F074"/>
<feature type="compositionally biased region" description="Basic and acidic residues" evidence="1">
    <location>
        <begin position="10"/>
        <end position="24"/>
    </location>
</feature>
<keyword evidence="3" id="KW-1185">Reference proteome</keyword>
<evidence type="ECO:0000313" key="2">
    <source>
        <dbReference type="EMBL" id="AJE87479.1"/>
    </source>
</evidence>
<feature type="region of interest" description="Disordered" evidence="1">
    <location>
        <begin position="10"/>
        <end position="50"/>
    </location>
</feature>
<dbReference type="EMBL" id="CP010519">
    <property type="protein sequence ID" value="AJE87479.1"/>
    <property type="molecule type" value="Genomic_DNA"/>
</dbReference>
<reference evidence="2 3" key="1">
    <citation type="submission" date="2015-01" db="EMBL/GenBank/DDBJ databases">
        <title>Enhanced salinomycin production by adjusting the supply of polyketide extender units in Streptomyce albus DSM 41398.</title>
        <authorList>
            <person name="Lu C."/>
        </authorList>
    </citation>
    <scope>NUCLEOTIDE SEQUENCE [LARGE SCALE GENOMIC DNA]</scope>
    <source>
        <strain evidence="3">ATCC 21838 / DSM 41398 / FERM P-419 / JCM 4703 / NBRC 107858</strain>
    </source>
</reference>
<feature type="compositionally biased region" description="Basic residues" evidence="1">
    <location>
        <begin position="25"/>
        <end position="41"/>
    </location>
</feature>
<accession>A0A0B5F074</accession>
<dbReference type="Proteomes" id="UP000031523">
    <property type="component" value="Chromosome"/>
</dbReference>
<sequence length="163" mass="18827">MDVEVCVRLAERNGSHPRAGEPTRRARTRVPRRARHPRRAPHPAPPKRSAMWERGATIRRARAALPRSTFARLYLEEYRSLKWIAKHADVNEEAIKVLVREYGMTRAGKATRWRQIDLDSLREQRAAGRTCRELAEETGFSLGMISYLGRRHDLPGRRPARQG</sequence>
<organism evidence="2 3">
    <name type="scientific">Streptomyces albus (strain ATCC 21838 / DSM 41398 / FERM P-419 / JCM 4703 / NBRC 107858)</name>
    <dbReference type="NCBI Taxonomy" id="1081613"/>
    <lineage>
        <taxon>Bacteria</taxon>
        <taxon>Bacillati</taxon>
        <taxon>Actinomycetota</taxon>
        <taxon>Actinomycetes</taxon>
        <taxon>Kitasatosporales</taxon>
        <taxon>Streptomycetaceae</taxon>
        <taxon>Streptomyces</taxon>
    </lineage>
</organism>
<gene>
    <name evidence="2" type="ORF">SLNWT_7103</name>
</gene>